<evidence type="ECO:0008006" key="7">
    <source>
        <dbReference type="Google" id="ProtNLM"/>
    </source>
</evidence>
<dbReference type="PANTHER" id="PTHR32347">
    <property type="entry name" value="EFFLUX SYSTEM COMPONENT YKNX-RELATED"/>
    <property type="match status" value="1"/>
</dbReference>
<dbReference type="Gene3D" id="2.40.420.20">
    <property type="match status" value="1"/>
</dbReference>
<evidence type="ECO:0000256" key="1">
    <source>
        <dbReference type="ARBA" id="ARBA00004196"/>
    </source>
</evidence>
<gene>
    <name evidence="5" type="ORF">J4G33_13145</name>
</gene>
<organism evidence="5 6">
    <name type="scientific">Actinotalea soli</name>
    <dbReference type="NCBI Taxonomy" id="2819234"/>
    <lineage>
        <taxon>Bacteria</taxon>
        <taxon>Bacillati</taxon>
        <taxon>Actinomycetota</taxon>
        <taxon>Actinomycetes</taxon>
        <taxon>Micrococcales</taxon>
        <taxon>Cellulomonadaceae</taxon>
        <taxon>Actinotalea</taxon>
    </lineage>
</organism>
<accession>A0A939RSW7</accession>
<sequence length="548" mass="54855">MPAAGSTRTIWIIALTAVISLAAGLGLSRMIVSPAEAAADAEPPEAGPITVPVEERVLANDVVLRGDAIYEDPAEVTIEAGDLGGPAVVTGQVPEVGATIDAGEVLLEITGRPVILLEGDLPVYRTLRAGVSGPDVAQLKGALRGLGIEVGDGDVYDSSTANGVAALYAAVGYPAPTAGEEAELALDSARDSVTAAEQAVADARRELASSSTGTLHSERVRLQADVNSAQHRLDAARAACDRPTEEQPCDPGAVIDAQGAYDVAIAAREEGQAGPDTSASQGMVDAAVRSLAQAQEDLAAAQRDVITPLPASEVVYLAAAPRRVDAVSVQRGATVSGSVMSVSGATLQIEGSVGKADAALIEEGTEATITLPGGEDVTGTVVSVGVAAKSTGSSGGEDGGSGGDSGAAAANRERVVIEPGELTEEQRSELQGSNVRITIGVSSTGGEVLAVPIAALTAGPGGEARVELVVAGQEETVLVEVETGLAAGGFVAVTPIGGELAAGDRVVVGQTQGEAWEPEEGGGADEEDGEDEEEDADAEEATEDEAEG</sequence>
<keyword evidence="6" id="KW-1185">Reference proteome</keyword>
<evidence type="ECO:0000313" key="6">
    <source>
        <dbReference type="Proteomes" id="UP000664209"/>
    </source>
</evidence>
<evidence type="ECO:0000313" key="5">
    <source>
        <dbReference type="EMBL" id="MBO1752752.1"/>
    </source>
</evidence>
<dbReference type="AlphaFoldDB" id="A0A939RSW7"/>
<keyword evidence="2 3" id="KW-0175">Coiled coil</keyword>
<feature type="region of interest" description="Disordered" evidence="4">
    <location>
        <begin position="511"/>
        <end position="548"/>
    </location>
</feature>
<dbReference type="PANTHER" id="PTHR32347:SF23">
    <property type="entry name" value="BLL5650 PROTEIN"/>
    <property type="match status" value="1"/>
</dbReference>
<comment type="caution">
    <text evidence="5">The sequence shown here is derived from an EMBL/GenBank/DDBJ whole genome shotgun (WGS) entry which is preliminary data.</text>
</comment>
<evidence type="ECO:0000256" key="3">
    <source>
        <dbReference type="SAM" id="Coils"/>
    </source>
</evidence>
<dbReference type="EMBL" id="JAGEMK010000007">
    <property type="protein sequence ID" value="MBO1752752.1"/>
    <property type="molecule type" value="Genomic_DNA"/>
</dbReference>
<feature type="compositionally biased region" description="Acidic residues" evidence="4">
    <location>
        <begin position="516"/>
        <end position="548"/>
    </location>
</feature>
<protein>
    <recommendedName>
        <fullName evidence="7">Peptidoglycan-binding protein</fullName>
    </recommendedName>
</protein>
<dbReference type="Proteomes" id="UP000664209">
    <property type="component" value="Unassembled WGS sequence"/>
</dbReference>
<proteinExistence type="predicted"/>
<evidence type="ECO:0000256" key="4">
    <source>
        <dbReference type="SAM" id="MobiDB-lite"/>
    </source>
</evidence>
<feature type="region of interest" description="Disordered" evidence="4">
    <location>
        <begin position="389"/>
        <end position="408"/>
    </location>
</feature>
<dbReference type="InterPro" id="IPR050465">
    <property type="entry name" value="UPF0194_transport"/>
</dbReference>
<feature type="coiled-coil region" evidence="3">
    <location>
        <begin position="186"/>
        <end position="239"/>
    </location>
</feature>
<feature type="compositionally biased region" description="Gly residues" evidence="4">
    <location>
        <begin position="393"/>
        <end position="405"/>
    </location>
</feature>
<comment type="subcellular location">
    <subcellularLocation>
        <location evidence="1">Cell envelope</location>
    </subcellularLocation>
</comment>
<evidence type="ECO:0000256" key="2">
    <source>
        <dbReference type="ARBA" id="ARBA00023054"/>
    </source>
</evidence>
<name>A0A939RSW7_9CELL</name>
<reference evidence="5" key="1">
    <citation type="submission" date="2021-03" db="EMBL/GenBank/DDBJ databases">
        <title>Actinotalea soli sp. nov., isolated from soil.</title>
        <authorList>
            <person name="Ping W."/>
            <person name="Zhang J."/>
        </authorList>
    </citation>
    <scope>NUCLEOTIDE SEQUENCE</scope>
    <source>
        <strain evidence="5">BY-33</strain>
    </source>
</reference>
<dbReference type="GO" id="GO:0030313">
    <property type="term" value="C:cell envelope"/>
    <property type="evidence" value="ECO:0007669"/>
    <property type="project" value="UniProtKB-SubCell"/>
</dbReference>